<comment type="caution">
    <text evidence="3">The sequence shown here is derived from an EMBL/GenBank/DDBJ whole genome shotgun (WGS) entry which is preliminary data.</text>
</comment>
<protein>
    <submittedName>
        <fullName evidence="3">Uncharacterized protein</fullName>
    </submittedName>
</protein>
<feature type="region of interest" description="Disordered" evidence="2">
    <location>
        <begin position="867"/>
        <end position="887"/>
    </location>
</feature>
<sequence>MPQTVRNRLQNQIDQLTREILDATEKAWEAQKEDKQKQNGFWLDEKRKLTIERTELQQKLHQAPIGDDSIKPQTRQEIKAKIISLNKQAQLADKNMRRALGAKELSQANSYLRQRNQFNTEVKNLNKLLNPVNQVATKPQPKETKPQPPTRKQIKAKIEDYNKRALEADTQMRISLREKKLEKANELLQQRNYLNAEAKKLTEQLQSPAKEIDNKIPTVTAPVVSAKQESLTQQAEPASEQPLSREEIKKKIVEYNTKARKADQDMRIALGEKRLLDANELLQRRNKLNSEAKNLLRQLQAPKTNNKEKSKQKTEKILSRAELKKKLMTTNKKALNADRAMRASLAEKKYQQANDYLKQRNLFNSEAKQISLLLNPPHPNTTNATQPTTHNEKIKPNKGEIKAASSTNKPVKITGTPAEKLPQGINISGATSSSNSNRIDQASTDFAIKVAQKTINYRLGFIKFFYKKRELQEKINASISGKSTEKVTKLKDEFKKHLSHPPKAYVEDHAHNEIILHLLDKVDERGIAYFNFPEITATTIGAPLKQLRSQQDFTDFVQSYTEKEQDSGSGKRVLLKYFIRDIMQVKCPLTISDLVLRDAIMDTATMEYGYVNLFNKIVKQANQELIRLQDESDDPLMPKVLRPIGTFDCLGHRDAIQLIPPMYDGIDQFSGAILSDTTIQDNVISSTAKLQGIFSTDGAFRNLKIINNKINTAGEHKIAILGMLDGEVTGNTDLDGNELEIKIQPLRLGGGTPLTNFFVLGFSEKCSYQYGHIEGVSGTEKDRRSKKVVRGHKAYDQRKYLLDFNMDRFIEHYQCHAKPRGRFNAIKDCVERMLKEGDAVKCNSASLDALENGASLKEATAIAQPKLEKEKPFVQSPDQRIQQRRFK</sequence>
<accession>A0A7V2SZH0</accession>
<feature type="region of interest" description="Disordered" evidence="2">
    <location>
        <begin position="374"/>
        <end position="438"/>
    </location>
</feature>
<feature type="compositionally biased region" description="Basic and acidic residues" evidence="2">
    <location>
        <begin position="305"/>
        <end position="315"/>
    </location>
</feature>
<feature type="compositionally biased region" description="Polar residues" evidence="2">
    <location>
        <begin position="380"/>
        <end position="389"/>
    </location>
</feature>
<feature type="compositionally biased region" description="Polar residues" evidence="2">
    <location>
        <begin position="425"/>
        <end position="438"/>
    </location>
</feature>
<proteinExistence type="predicted"/>
<feature type="compositionally biased region" description="Basic and acidic residues" evidence="2">
    <location>
        <begin position="390"/>
        <end position="401"/>
    </location>
</feature>
<evidence type="ECO:0000256" key="2">
    <source>
        <dbReference type="SAM" id="MobiDB-lite"/>
    </source>
</evidence>
<dbReference type="AlphaFoldDB" id="A0A7V2SZH0"/>
<keyword evidence="1" id="KW-0175">Coiled coil</keyword>
<evidence type="ECO:0000313" key="3">
    <source>
        <dbReference type="EMBL" id="HFC92326.1"/>
    </source>
</evidence>
<dbReference type="Proteomes" id="UP000885750">
    <property type="component" value="Unassembled WGS sequence"/>
</dbReference>
<name>A0A7V2SZH0_LEUMU</name>
<feature type="coiled-coil region" evidence="1">
    <location>
        <begin position="75"/>
        <end position="204"/>
    </location>
</feature>
<reference evidence="3" key="1">
    <citation type="journal article" date="2020" name="mSystems">
        <title>Genome- and Community-Level Interaction Insights into Carbon Utilization and Element Cycling Functions of Hydrothermarchaeota in Hydrothermal Sediment.</title>
        <authorList>
            <person name="Zhou Z."/>
            <person name="Liu Y."/>
            <person name="Xu W."/>
            <person name="Pan J."/>
            <person name="Luo Z.H."/>
            <person name="Li M."/>
        </authorList>
    </citation>
    <scope>NUCLEOTIDE SEQUENCE [LARGE SCALE GENOMIC DNA]</scope>
    <source>
        <strain evidence="3">HyVt-493</strain>
    </source>
</reference>
<organism evidence="3">
    <name type="scientific">Leucothrix mucor</name>
    <dbReference type="NCBI Taxonomy" id="45248"/>
    <lineage>
        <taxon>Bacteria</taxon>
        <taxon>Pseudomonadati</taxon>
        <taxon>Pseudomonadota</taxon>
        <taxon>Gammaproteobacteria</taxon>
        <taxon>Thiotrichales</taxon>
        <taxon>Thiotrichaceae</taxon>
        <taxon>Leucothrix</taxon>
    </lineage>
</organism>
<feature type="coiled-coil region" evidence="1">
    <location>
        <begin position="6"/>
        <end position="33"/>
    </location>
</feature>
<feature type="region of interest" description="Disordered" evidence="2">
    <location>
        <begin position="296"/>
        <end position="315"/>
    </location>
</feature>
<evidence type="ECO:0000256" key="1">
    <source>
        <dbReference type="SAM" id="Coils"/>
    </source>
</evidence>
<gene>
    <name evidence="3" type="ORF">ENJ51_05885</name>
</gene>
<dbReference type="EMBL" id="DRMS01000224">
    <property type="protein sequence ID" value="HFC92326.1"/>
    <property type="molecule type" value="Genomic_DNA"/>
</dbReference>